<keyword evidence="1" id="KW-1133">Transmembrane helix</keyword>
<keyword evidence="4" id="KW-1185">Reference proteome</keyword>
<dbReference type="EMBL" id="JANLCJ010000003">
    <property type="protein sequence ID" value="MCS5734193.1"/>
    <property type="molecule type" value="Genomic_DNA"/>
</dbReference>
<accession>A0ABT2H2L7</accession>
<reference evidence="3" key="1">
    <citation type="submission" date="2022-08" db="EMBL/GenBank/DDBJ databases">
        <authorList>
            <person name="Deng Y."/>
            <person name="Han X.-F."/>
            <person name="Zhang Y.-Q."/>
        </authorList>
    </citation>
    <scope>NUCLEOTIDE SEQUENCE</scope>
    <source>
        <strain evidence="3">CPCC 203386</strain>
    </source>
</reference>
<name>A0ABT2H2L7_9MICO</name>
<keyword evidence="1" id="KW-0812">Transmembrane</keyword>
<evidence type="ECO:0000259" key="2">
    <source>
        <dbReference type="Pfam" id="PF11181"/>
    </source>
</evidence>
<keyword evidence="1" id="KW-0472">Membrane</keyword>
<organism evidence="3 4">
    <name type="scientific">Herbiconiux daphne</name>
    <dbReference type="NCBI Taxonomy" id="2970914"/>
    <lineage>
        <taxon>Bacteria</taxon>
        <taxon>Bacillati</taxon>
        <taxon>Actinomycetota</taxon>
        <taxon>Actinomycetes</taxon>
        <taxon>Micrococcales</taxon>
        <taxon>Microbacteriaceae</taxon>
        <taxon>Herbiconiux</taxon>
    </lineage>
</organism>
<evidence type="ECO:0000313" key="3">
    <source>
        <dbReference type="EMBL" id="MCS5734193.1"/>
    </source>
</evidence>
<dbReference type="Pfam" id="PF11181">
    <property type="entry name" value="YflT"/>
    <property type="match status" value="1"/>
</dbReference>
<evidence type="ECO:0000256" key="1">
    <source>
        <dbReference type="SAM" id="Phobius"/>
    </source>
</evidence>
<protein>
    <recommendedName>
        <fullName evidence="2">General stress protein 17M-like domain-containing protein</fullName>
    </recommendedName>
</protein>
<feature type="transmembrane region" description="Helical" evidence="1">
    <location>
        <begin position="72"/>
        <end position="96"/>
    </location>
</feature>
<gene>
    <name evidence="3" type="ORF">N1032_10630</name>
</gene>
<comment type="caution">
    <text evidence="3">The sequence shown here is derived from an EMBL/GenBank/DDBJ whole genome shotgun (WGS) entry which is preliminary data.</text>
</comment>
<dbReference type="Proteomes" id="UP001165586">
    <property type="component" value="Unassembled WGS sequence"/>
</dbReference>
<proteinExistence type="predicted"/>
<dbReference type="RefSeq" id="WP_259539041.1">
    <property type="nucleotide sequence ID" value="NZ_JANLCJ010000003.1"/>
</dbReference>
<dbReference type="InterPro" id="IPR025889">
    <property type="entry name" value="GSP17M-like_dom"/>
</dbReference>
<feature type="domain" description="General stress protein 17M-like" evidence="2">
    <location>
        <begin position="22"/>
        <end position="99"/>
    </location>
</feature>
<feature type="transmembrane region" description="Helical" evidence="1">
    <location>
        <begin position="102"/>
        <end position="126"/>
    </location>
</feature>
<sequence>MTDRPPIPRRGTPRVPVIPRGEVVATFETYQDAQAAVDRLAHAEFPLKEVSIIGSDLKSVERVTGKLSYGRAALAGALSGLWVGLFFGLLLVLLSPTGTTPLFIGAAALIGAGFGLFFNIAVYSVGRRRRDFTSVMQVIATSYSVLVSPEFANRARNALDGPPAP</sequence>
<evidence type="ECO:0000313" key="4">
    <source>
        <dbReference type="Proteomes" id="UP001165586"/>
    </source>
</evidence>